<dbReference type="AlphaFoldDB" id="A0A1G2PII4"/>
<dbReference type="PANTHER" id="PTHR43798">
    <property type="entry name" value="MONOACYLGLYCEROL LIPASE"/>
    <property type="match status" value="1"/>
</dbReference>
<dbReference type="PANTHER" id="PTHR43798:SF31">
    <property type="entry name" value="AB HYDROLASE SUPERFAMILY PROTEIN YCLE"/>
    <property type="match status" value="1"/>
</dbReference>
<dbReference type="STRING" id="1802362.A2806_03200"/>
<dbReference type="Proteomes" id="UP000177629">
    <property type="component" value="Unassembled WGS sequence"/>
</dbReference>
<evidence type="ECO:0000313" key="3">
    <source>
        <dbReference type="EMBL" id="OHA47579.1"/>
    </source>
</evidence>
<dbReference type="InterPro" id="IPR000073">
    <property type="entry name" value="AB_hydrolase_1"/>
</dbReference>
<dbReference type="Gene3D" id="3.40.50.1820">
    <property type="entry name" value="alpha/beta hydrolase"/>
    <property type="match status" value="1"/>
</dbReference>
<sequence>MEKIHKKTVVVRLPRGETTMIAYAEQGSGKRVCIFLHGLFGSKREFVELIFPHMPKRGWRSIAIDFPGFGKSPGLKRANNVSGYAELLRAFMDTLGIKRAYLYGMSMGGAVALSFGAKHPERVVAIAAQGAPESGREFSIALSWLVHKVRDWSRLGPITFRFFWEGFKELVATNPSLLREVFSGLLSRAEAEMVSDQVRAIGLEDFFDTDAVAAVEAATSLMELDLCPALRAYTVPVLVLDGEAPASRALASTPRIMRLLPPGLGRAYLFKDVGHMATLLRPQEAAQVTLVFFKAVPDQRPR</sequence>
<keyword evidence="1" id="KW-0378">Hydrolase</keyword>
<reference evidence="3 4" key="1">
    <citation type="journal article" date="2016" name="Nat. Commun.">
        <title>Thousands of microbial genomes shed light on interconnected biogeochemical processes in an aquifer system.</title>
        <authorList>
            <person name="Anantharaman K."/>
            <person name="Brown C.T."/>
            <person name="Hug L.A."/>
            <person name="Sharon I."/>
            <person name="Castelle C.J."/>
            <person name="Probst A.J."/>
            <person name="Thomas B.C."/>
            <person name="Singh A."/>
            <person name="Wilkins M.J."/>
            <person name="Karaoz U."/>
            <person name="Brodie E.L."/>
            <person name="Williams K.H."/>
            <person name="Hubbard S.S."/>
            <person name="Banfield J.F."/>
        </authorList>
    </citation>
    <scope>NUCLEOTIDE SEQUENCE [LARGE SCALE GENOMIC DNA]</scope>
</reference>
<dbReference type="SUPFAM" id="SSF53474">
    <property type="entry name" value="alpha/beta-Hydrolases"/>
    <property type="match status" value="1"/>
</dbReference>
<comment type="caution">
    <text evidence="3">The sequence shown here is derived from an EMBL/GenBank/DDBJ whole genome shotgun (WGS) entry which is preliminary data.</text>
</comment>
<accession>A0A1G2PII4</accession>
<feature type="domain" description="AB hydrolase-1" evidence="2">
    <location>
        <begin position="34"/>
        <end position="136"/>
    </location>
</feature>
<dbReference type="GO" id="GO:0016020">
    <property type="term" value="C:membrane"/>
    <property type="evidence" value="ECO:0007669"/>
    <property type="project" value="TreeGrafter"/>
</dbReference>
<evidence type="ECO:0000313" key="4">
    <source>
        <dbReference type="Proteomes" id="UP000177629"/>
    </source>
</evidence>
<dbReference type="InterPro" id="IPR029058">
    <property type="entry name" value="AB_hydrolase_fold"/>
</dbReference>
<gene>
    <name evidence="3" type="ORF">A2806_03200</name>
</gene>
<organism evidence="3 4">
    <name type="scientific">Candidatus Terrybacteria bacterium RIFCSPHIGHO2_01_FULL_48_17</name>
    <dbReference type="NCBI Taxonomy" id="1802362"/>
    <lineage>
        <taxon>Bacteria</taxon>
        <taxon>Candidatus Terryibacteriota</taxon>
    </lineage>
</organism>
<proteinExistence type="predicted"/>
<evidence type="ECO:0000259" key="2">
    <source>
        <dbReference type="Pfam" id="PF00561"/>
    </source>
</evidence>
<evidence type="ECO:0000256" key="1">
    <source>
        <dbReference type="ARBA" id="ARBA00022801"/>
    </source>
</evidence>
<protein>
    <recommendedName>
        <fullName evidence="2">AB hydrolase-1 domain-containing protein</fullName>
    </recommendedName>
</protein>
<dbReference type="EMBL" id="MHSS01000016">
    <property type="protein sequence ID" value="OHA47579.1"/>
    <property type="molecule type" value="Genomic_DNA"/>
</dbReference>
<name>A0A1G2PII4_9BACT</name>
<dbReference type="InterPro" id="IPR050266">
    <property type="entry name" value="AB_hydrolase_sf"/>
</dbReference>
<dbReference type="PRINTS" id="PR00111">
    <property type="entry name" value="ABHYDROLASE"/>
</dbReference>
<dbReference type="GO" id="GO:0016787">
    <property type="term" value="F:hydrolase activity"/>
    <property type="evidence" value="ECO:0007669"/>
    <property type="project" value="UniProtKB-KW"/>
</dbReference>
<dbReference type="Pfam" id="PF00561">
    <property type="entry name" value="Abhydrolase_1"/>
    <property type="match status" value="1"/>
</dbReference>